<keyword evidence="8" id="KW-1185">Reference proteome</keyword>
<dbReference type="InterPro" id="IPR050475">
    <property type="entry name" value="Prenyltransferase_related"/>
</dbReference>
<keyword evidence="7" id="KW-0830">Ubiquinone</keyword>
<feature type="transmembrane region" description="Helical" evidence="6">
    <location>
        <begin position="193"/>
        <end position="212"/>
    </location>
</feature>
<keyword evidence="4 6" id="KW-1133">Transmembrane helix</keyword>
<comment type="subcellular location">
    <subcellularLocation>
        <location evidence="1">Membrane</location>
        <topology evidence="1">Multi-pass membrane protein</topology>
    </subcellularLocation>
</comment>
<dbReference type="Pfam" id="PF01040">
    <property type="entry name" value="UbiA"/>
    <property type="match status" value="1"/>
</dbReference>
<protein>
    <submittedName>
        <fullName evidence="7">Ubiquinone biosynthesis protein UbiA</fullName>
    </submittedName>
</protein>
<feature type="transmembrane region" description="Helical" evidence="6">
    <location>
        <begin position="248"/>
        <end position="267"/>
    </location>
</feature>
<feature type="transmembrane region" description="Helical" evidence="6">
    <location>
        <begin position="273"/>
        <end position="294"/>
    </location>
</feature>
<feature type="transmembrane region" description="Helical" evidence="6">
    <location>
        <begin position="20"/>
        <end position="41"/>
    </location>
</feature>
<comment type="caution">
    <text evidence="7">The sequence shown here is derived from an EMBL/GenBank/DDBJ whole genome shotgun (WGS) entry which is preliminary data.</text>
</comment>
<dbReference type="InterPro" id="IPR044878">
    <property type="entry name" value="UbiA_sf"/>
</dbReference>
<feature type="transmembrane region" description="Helical" evidence="6">
    <location>
        <begin position="164"/>
        <end position="181"/>
    </location>
</feature>
<dbReference type="AlphaFoldDB" id="A0A3B0CAV0"/>
<organism evidence="7 8">
    <name type="scientific">Ulvibacterium marinum</name>
    <dbReference type="NCBI Taxonomy" id="2419782"/>
    <lineage>
        <taxon>Bacteria</taxon>
        <taxon>Pseudomonadati</taxon>
        <taxon>Bacteroidota</taxon>
        <taxon>Flavobacteriia</taxon>
        <taxon>Flavobacteriales</taxon>
        <taxon>Flavobacteriaceae</taxon>
        <taxon>Ulvibacterium</taxon>
    </lineage>
</organism>
<accession>A0A3B0CAV0</accession>
<feature type="transmembrane region" description="Helical" evidence="6">
    <location>
        <begin position="218"/>
        <end position="236"/>
    </location>
</feature>
<gene>
    <name evidence="7" type="ORF">D7Z94_12910</name>
</gene>
<dbReference type="PANTHER" id="PTHR42723">
    <property type="entry name" value="CHLOROPHYLL SYNTHASE"/>
    <property type="match status" value="1"/>
</dbReference>
<dbReference type="EMBL" id="RBCJ01000002">
    <property type="protein sequence ID" value="RKN81784.1"/>
    <property type="molecule type" value="Genomic_DNA"/>
</dbReference>
<evidence type="ECO:0000256" key="6">
    <source>
        <dbReference type="SAM" id="Phobius"/>
    </source>
</evidence>
<dbReference type="GO" id="GO:0016020">
    <property type="term" value="C:membrane"/>
    <property type="evidence" value="ECO:0007669"/>
    <property type="project" value="UniProtKB-SubCell"/>
</dbReference>
<dbReference type="Gene3D" id="1.10.357.140">
    <property type="entry name" value="UbiA prenyltransferase"/>
    <property type="match status" value="1"/>
</dbReference>
<feature type="transmembrane region" description="Helical" evidence="6">
    <location>
        <begin position="89"/>
        <end position="109"/>
    </location>
</feature>
<evidence type="ECO:0000313" key="7">
    <source>
        <dbReference type="EMBL" id="RKN81784.1"/>
    </source>
</evidence>
<dbReference type="RefSeq" id="WP_120711938.1">
    <property type="nucleotide sequence ID" value="NZ_RBCJ01000002.1"/>
</dbReference>
<proteinExistence type="predicted"/>
<keyword evidence="5 6" id="KW-0472">Membrane</keyword>
<name>A0A3B0CAV0_9FLAO</name>
<evidence type="ECO:0000256" key="4">
    <source>
        <dbReference type="ARBA" id="ARBA00022989"/>
    </source>
</evidence>
<dbReference type="Proteomes" id="UP000276603">
    <property type="component" value="Unassembled WGS sequence"/>
</dbReference>
<sequence>MSTVLKGYLRLARPANLPTAAADILAGIAIAGVLSNDFIGLEIVYKVIFLVFASVFLYAGGVVLNDVFDVNLDKVERPERPIPSGLIPLKSAALYGVLLLILGIVLAFFSGSFSGIISFVLAFFIVLYDAFSKKDGFLGPLNMGLCRGLNLILGMSILGAFSQWWYAGIPLAYIFAITVISRGEVHGNNKNHIIWAGVLYILVILAIATIVMSKTENIVQVIPFLALFAFLVFKPLIRAYNLNSPQNIKKAVIAGVLSLIVLDASLAVGFSVWWYGLLLLLLLPLSLLLSKLFAVT</sequence>
<evidence type="ECO:0000256" key="1">
    <source>
        <dbReference type="ARBA" id="ARBA00004141"/>
    </source>
</evidence>
<keyword evidence="2" id="KW-1003">Cell membrane</keyword>
<dbReference type="PANTHER" id="PTHR42723:SF1">
    <property type="entry name" value="CHLOROPHYLL SYNTHASE, CHLOROPLASTIC"/>
    <property type="match status" value="1"/>
</dbReference>
<dbReference type="InterPro" id="IPR000537">
    <property type="entry name" value="UbiA_prenyltransferase"/>
</dbReference>
<keyword evidence="3 6" id="KW-0812">Transmembrane</keyword>
<evidence type="ECO:0000256" key="5">
    <source>
        <dbReference type="ARBA" id="ARBA00023136"/>
    </source>
</evidence>
<dbReference type="CDD" id="cd13964">
    <property type="entry name" value="PT_UbiA_1"/>
    <property type="match status" value="1"/>
</dbReference>
<dbReference type="GO" id="GO:0016765">
    <property type="term" value="F:transferase activity, transferring alkyl or aryl (other than methyl) groups"/>
    <property type="evidence" value="ECO:0007669"/>
    <property type="project" value="InterPro"/>
</dbReference>
<feature type="transmembrane region" description="Helical" evidence="6">
    <location>
        <begin position="47"/>
        <end position="68"/>
    </location>
</feature>
<dbReference type="NCBIfam" id="NF035940">
    <property type="entry name" value="prenyl_rel_EboC"/>
    <property type="match status" value="1"/>
</dbReference>
<dbReference type="OrthoDB" id="2908954at2"/>
<reference evidence="7 8" key="1">
    <citation type="submission" date="2018-10" db="EMBL/GenBank/DDBJ databases">
        <title>Ulvibacterium marinum gen. nov., sp. nov., a novel marine bacterium of the family Flavobacteriaceae, isolated from a culture of the green alga Ulva prolifera.</title>
        <authorList>
            <person name="Zhang Z."/>
        </authorList>
    </citation>
    <scope>NUCLEOTIDE SEQUENCE [LARGE SCALE GENOMIC DNA]</scope>
    <source>
        <strain evidence="7 8">CCMM003</strain>
    </source>
</reference>
<evidence type="ECO:0000313" key="8">
    <source>
        <dbReference type="Proteomes" id="UP000276603"/>
    </source>
</evidence>
<evidence type="ECO:0000256" key="3">
    <source>
        <dbReference type="ARBA" id="ARBA00022692"/>
    </source>
</evidence>
<evidence type="ECO:0000256" key="2">
    <source>
        <dbReference type="ARBA" id="ARBA00022475"/>
    </source>
</evidence>
<feature type="transmembrane region" description="Helical" evidence="6">
    <location>
        <begin position="138"/>
        <end position="158"/>
    </location>
</feature>